<reference evidence="8" key="1">
    <citation type="submission" date="2017-03" db="EMBL/GenBank/DDBJ databases">
        <title>Novel pathways for hydrocarbon cycling and metabolic interdependencies in hydrothermal sediment communities.</title>
        <authorList>
            <person name="Dombrowski N."/>
            <person name="Seitz K."/>
            <person name="Teske A."/>
            <person name="Baker B."/>
        </authorList>
    </citation>
    <scope>NUCLEOTIDE SEQUENCE [LARGE SCALE GENOMIC DNA]</scope>
</reference>
<proteinExistence type="inferred from homology"/>
<dbReference type="Gene3D" id="3.40.50.300">
    <property type="entry name" value="P-loop containing nucleotide triphosphate hydrolases"/>
    <property type="match status" value="1"/>
</dbReference>
<dbReference type="InterPro" id="IPR027417">
    <property type="entry name" value="P-loop_NTPase"/>
</dbReference>
<dbReference type="CDD" id="cd02037">
    <property type="entry name" value="Mrp_NBP35"/>
    <property type="match status" value="1"/>
</dbReference>
<evidence type="ECO:0000313" key="7">
    <source>
        <dbReference type="EMBL" id="OQX90984.1"/>
    </source>
</evidence>
<dbReference type="AlphaFoldDB" id="A0A1W9S2F4"/>
<dbReference type="GO" id="GO:0051536">
    <property type="term" value="F:iron-sulfur cluster binding"/>
    <property type="evidence" value="ECO:0007669"/>
    <property type="project" value="UniProtKB-UniRule"/>
</dbReference>
<comment type="subunit">
    <text evidence="6">Homodimer.</text>
</comment>
<dbReference type="PANTHER" id="PTHR23264">
    <property type="entry name" value="NUCLEOTIDE-BINDING PROTEIN NBP35 YEAST -RELATED"/>
    <property type="match status" value="1"/>
</dbReference>
<dbReference type="HAMAP" id="MF_02040">
    <property type="entry name" value="Mrp_NBP35"/>
    <property type="match status" value="1"/>
</dbReference>
<dbReference type="Pfam" id="PF10609">
    <property type="entry name" value="ParA"/>
    <property type="match status" value="1"/>
</dbReference>
<keyword evidence="2 6" id="KW-0547">Nucleotide-binding</keyword>
<comment type="similarity">
    <text evidence="6">Belongs to the Mrp/NBP35 ATP-binding proteins family.</text>
</comment>
<dbReference type="Proteomes" id="UP000192611">
    <property type="component" value="Unassembled WGS sequence"/>
</dbReference>
<evidence type="ECO:0000256" key="1">
    <source>
        <dbReference type="ARBA" id="ARBA00022723"/>
    </source>
</evidence>
<dbReference type="FunFam" id="3.40.50.300:FF:001119">
    <property type="entry name" value="Iron-sulfur cluster carrier protein"/>
    <property type="match status" value="1"/>
</dbReference>
<evidence type="ECO:0000256" key="4">
    <source>
        <dbReference type="ARBA" id="ARBA00023004"/>
    </source>
</evidence>
<evidence type="ECO:0000256" key="6">
    <source>
        <dbReference type="HAMAP-Rule" id="MF_02040"/>
    </source>
</evidence>
<keyword evidence="6" id="KW-0378">Hydrolase</keyword>
<keyword evidence="1 6" id="KW-0479">Metal-binding</keyword>
<protein>
    <recommendedName>
        <fullName evidence="6">Iron-sulfur cluster carrier protein</fullName>
    </recommendedName>
</protein>
<dbReference type="GO" id="GO:0016887">
    <property type="term" value="F:ATP hydrolysis activity"/>
    <property type="evidence" value="ECO:0007669"/>
    <property type="project" value="UniProtKB-UniRule"/>
</dbReference>
<gene>
    <name evidence="7" type="ORF">B6D57_01420</name>
</gene>
<dbReference type="PANTHER" id="PTHR23264:SF19">
    <property type="entry name" value="CYTOSOLIC FE-S CLUSTER ASSEMBLY FACTOR NUBP2"/>
    <property type="match status" value="1"/>
</dbReference>
<dbReference type="InterPro" id="IPR019591">
    <property type="entry name" value="Mrp/NBP35_ATP-bd"/>
</dbReference>
<dbReference type="GO" id="GO:0140663">
    <property type="term" value="F:ATP-dependent FeS chaperone activity"/>
    <property type="evidence" value="ECO:0007669"/>
    <property type="project" value="InterPro"/>
</dbReference>
<dbReference type="EMBL" id="NATQ01000017">
    <property type="protein sequence ID" value="OQX90984.1"/>
    <property type="molecule type" value="Genomic_DNA"/>
</dbReference>
<comment type="caution">
    <text evidence="7">The sequence shown here is derived from an EMBL/GenBank/DDBJ whole genome shotgun (WGS) entry which is preliminary data.</text>
</comment>
<dbReference type="GO" id="GO:0016226">
    <property type="term" value="P:iron-sulfur cluster assembly"/>
    <property type="evidence" value="ECO:0007669"/>
    <property type="project" value="InterPro"/>
</dbReference>
<keyword evidence="3 6" id="KW-0067">ATP-binding</keyword>
<organism evidence="7 8">
    <name type="scientific">Candidatus Coatesbacteria bacterium 4484_99</name>
    <dbReference type="NCBI Taxonomy" id="1970774"/>
    <lineage>
        <taxon>Bacteria</taxon>
        <taxon>Candidatus Coatesiibacteriota</taxon>
    </lineage>
</organism>
<dbReference type="InterPro" id="IPR033756">
    <property type="entry name" value="YlxH/NBP35"/>
</dbReference>
<dbReference type="SUPFAM" id="SSF52540">
    <property type="entry name" value="P-loop containing nucleoside triphosphate hydrolases"/>
    <property type="match status" value="1"/>
</dbReference>
<accession>A0A1W9S2F4</accession>
<sequence length="295" mass="32389">MTEKGSFGNNKFEVKRFKGEDDRSYEQRKRIVDKFAGVKLRLLVLSGKGGVGKSFVATNLAFTLSQMDYRVGLVDVDIHGPSIPKLMGLEGVKIEIRDNQIMPVRYTDGLEVISIGFFMKGDDSVIWRGPMKAGAIRQFLGDVAWGDIDMLVVDSPPGTGDEPLSVAQLLLGARGSIVVTTPQDLSVGNVGRSVTFSRTVGMPVIGAVENMSYMTCPHCGERIELFPGRGADTLYKEMGVPVIGRLPFKPEVVALADEGKLAVRDDDEFKNAFDGIAEKVIEYQRKIEGVRKKRE</sequence>
<evidence type="ECO:0000256" key="3">
    <source>
        <dbReference type="ARBA" id="ARBA00022840"/>
    </source>
</evidence>
<evidence type="ECO:0000256" key="5">
    <source>
        <dbReference type="ARBA" id="ARBA00023014"/>
    </source>
</evidence>
<feature type="binding site" evidence="6">
    <location>
        <begin position="47"/>
        <end position="54"/>
    </location>
    <ligand>
        <name>ATP</name>
        <dbReference type="ChEBI" id="CHEBI:30616"/>
    </ligand>
</feature>
<comment type="function">
    <text evidence="6">Binds and transfers iron-sulfur (Fe-S) clusters to target apoproteins. Can hydrolyze ATP.</text>
</comment>
<keyword evidence="4 6" id="KW-0408">Iron</keyword>
<dbReference type="GO" id="GO:0005524">
    <property type="term" value="F:ATP binding"/>
    <property type="evidence" value="ECO:0007669"/>
    <property type="project" value="UniProtKB-UniRule"/>
</dbReference>
<dbReference type="GO" id="GO:0046872">
    <property type="term" value="F:metal ion binding"/>
    <property type="evidence" value="ECO:0007669"/>
    <property type="project" value="UniProtKB-KW"/>
</dbReference>
<evidence type="ECO:0000313" key="8">
    <source>
        <dbReference type="Proteomes" id="UP000192611"/>
    </source>
</evidence>
<name>A0A1W9S2F4_9BACT</name>
<keyword evidence="5 6" id="KW-0411">Iron-sulfur</keyword>
<dbReference type="GO" id="GO:0005829">
    <property type="term" value="C:cytosol"/>
    <property type="evidence" value="ECO:0007669"/>
    <property type="project" value="TreeGrafter"/>
</dbReference>
<evidence type="ECO:0000256" key="2">
    <source>
        <dbReference type="ARBA" id="ARBA00022741"/>
    </source>
</evidence>